<dbReference type="GO" id="GO:0005524">
    <property type="term" value="F:ATP binding"/>
    <property type="evidence" value="ECO:0007669"/>
    <property type="project" value="UniProtKB-KW"/>
</dbReference>
<keyword evidence="6" id="KW-0378">Hydrolase</keyword>
<dbReference type="GO" id="GO:0016887">
    <property type="term" value="F:ATP hydrolysis activity"/>
    <property type="evidence" value="ECO:0007669"/>
    <property type="project" value="InterPro"/>
</dbReference>
<dbReference type="EMBL" id="CP002547">
    <property type="protein sequence ID" value="ADY55624.1"/>
    <property type="molecule type" value="Genomic_DNA"/>
</dbReference>
<dbReference type="GO" id="GO:0055085">
    <property type="term" value="P:transmembrane transport"/>
    <property type="evidence" value="ECO:0007669"/>
    <property type="project" value="UniProtKB-ARBA"/>
</dbReference>
<dbReference type="SUPFAM" id="SSF52540">
    <property type="entry name" value="P-loop containing nucleoside triphosphate hydrolases"/>
    <property type="match status" value="1"/>
</dbReference>
<dbReference type="InterPro" id="IPR017871">
    <property type="entry name" value="ABC_transporter-like_CS"/>
</dbReference>
<dbReference type="PANTHER" id="PTHR43776:SF7">
    <property type="entry name" value="D,D-DIPEPTIDE TRANSPORT ATP-BINDING PROTEIN DDPF-RELATED"/>
    <property type="match status" value="1"/>
</dbReference>
<dbReference type="OrthoDB" id="9779287at2"/>
<evidence type="ECO:0000313" key="6">
    <source>
        <dbReference type="EMBL" id="ADY55624.1"/>
    </source>
</evidence>
<reference evidence="6 7" key="1">
    <citation type="journal article" date="2011" name="Stand. Genomic Sci.">
        <title>Complete genome sequence of Syntrophobotulus glycolicus type strain (FlGlyR).</title>
        <authorList>
            <person name="Han C."/>
            <person name="Mwirichia R."/>
            <person name="Chertkov O."/>
            <person name="Held B."/>
            <person name="Lapidus A."/>
            <person name="Nolan M."/>
            <person name="Lucas S."/>
            <person name="Hammon N."/>
            <person name="Deshpande S."/>
            <person name="Cheng J.F."/>
            <person name="Tapia R."/>
            <person name="Goodwin L."/>
            <person name="Pitluck S."/>
            <person name="Huntemann M."/>
            <person name="Liolios K."/>
            <person name="Ivanova N."/>
            <person name="Pagani I."/>
            <person name="Mavromatis K."/>
            <person name="Ovchinikova G."/>
            <person name="Pati A."/>
            <person name="Chen A."/>
            <person name="Palaniappan K."/>
            <person name="Land M."/>
            <person name="Hauser L."/>
            <person name="Brambilla E.M."/>
            <person name="Rohde M."/>
            <person name="Spring S."/>
            <person name="Sikorski J."/>
            <person name="Goker M."/>
            <person name="Woyke T."/>
            <person name="Bristow J."/>
            <person name="Eisen J.A."/>
            <person name="Markowitz V."/>
            <person name="Hugenholtz P."/>
            <person name="Kyrpides N.C."/>
            <person name="Klenk H.P."/>
            <person name="Detter J.C."/>
        </authorList>
    </citation>
    <scope>NUCLEOTIDE SEQUENCE [LARGE SCALE GENOMIC DNA]</scope>
    <source>
        <strain evidence="7">DSM 8271 / FlGlyR</strain>
    </source>
</reference>
<dbReference type="Proteomes" id="UP000007488">
    <property type="component" value="Chromosome"/>
</dbReference>
<reference evidence="7" key="2">
    <citation type="submission" date="2011-02" db="EMBL/GenBank/DDBJ databases">
        <title>The complete genome of Syntrophobotulus glycolicus DSM 8271.</title>
        <authorList>
            <person name="Lucas S."/>
            <person name="Copeland A."/>
            <person name="Lapidus A."/>
            <person name="Bruce D."/>
            <person name="Goodwin L."/>
            <person name="Pitluck S."/>
            <person name="Kyrpides N."/>
            <person name="Mavromatis K."/>
            <person name="Pagani I."/>
            <person name="Ivanova N."/>
            <person name="Mikhailova N."/>
            <person name="Chertkov O."/>
            <person name="Held B."/>
            <person name="Detter J.C."/>
            <person name="Tapia R."/>
            <person name="Han C."/>
            <person name="Land M."/>
            <person name="Hauser L."/>
            <person name="Markowitz V."/>
            <person name="Cheng J.-F."/>
            <person name="Hugenholtz P."/>
            <person name="Woyke T."/>
            <person name="Wu D."/>
            <person name="Spring S."/>
            <person name="Schroeder M."/>
            <person name="Brambilla E."/>
            <person name="Klenk H.-P."/>
            <person name="Eisen J.A."/>
        </authorList>
    </citation>
    <scope>NUCLEOTIDE SEQUENCE [LARGE SCALE GENOMIC DNA]</scope>
    <source>
        <strain evidence="7">DSM 8271 / FlGlyR</strain>
    </source>
</reference>
<keyword evidence="2" id="KW-0813">Transport</keyword>
<dbReference type="AlphaFoldDB" id="F0SVR8"/>
<dbReference type="STRING" id="645991.Sgly_1317"/>
<dbReference type="EC" id="3.6.3.24" evidence="6"/>
<proteinExistence type="inferred from homology"/>
<dbReference type="RefSeq" id="WP_013624494.1">
    <property type="nucleotide sequence ID" value="NC_015172.1"/>
</dbReference>
<evidence type="ECO:0000313" key="7">
    <source>
        <dbReference type="Proteomes" id="UP000007488"/>
    </source>
</evidence>
<dbReference type="PROSITE" id="PS00211">
    <property type="entry name" value="ABC_TRANSPORTER_1"/>
    <property type="match status" value="1"/>
</dbReference>
<feature type="domain" description="ABC transporter" evidence="5">
    <location>
        <begin position="3"/>
        <end position="211"/>
    </location>
</feature>
<protein>
    <submittedName>
        <fullName evidence="6">Nickel-transporting ATPase</fullName>
        <ecNumber evidence="6">3.6.3.24</ecNumber>
    </submittedName>
</protein>
<dbReference type="Pfam" id="PF00005">
    <property type="entry name" value="ABC_tran"/>
    <property type="match status" value="1"/>
</dbReference>
<dbReference type="KEGG" id="sgy:Sgly_1317"/>
<evidence type="ECO:0000256" key="1">
    <source>
        <dbReference type="ARBA" id="ARBA00005417"/>
    </source>
</evidence>
<dbReference type="InterPro" id="IPR027417">
    <property type="entry name" value="P-loop_NTPase"/>
</dbReference>
<evidence type="ECO:0000256" key="4">
    <source>
        <dbReference type="ARBA" id="ARBA00022840"/>
    </source>
</evidence>
<keyword evidence="3" id="KW-0547">Nucleotide-binding</keyword>
<evidence type="ECO:0000256" key="3">
    <source>
        <dbReference type="ARBA" id="ARBA00022741"/>
    </source>
</evidence>
<dbReference type="HOGENOM" id="CLU_000604_1_23_9"/>
<evidence type="ECO:0000256" key="2">
    <source>
        <dbReference type="ARBA" id="ARBA00022448"/>
    </source>
</evidence>
<gene>
    <name evidence="6" type="ordered locus">Sgly_1317</name>
</gene>
<dbReference type="InterPro" id="IPR003593">
    <property type="entry name" value="AAA+_ATPase"/>
</dbReference>
<dbReference type="PROSITE" id="PS50893">
    <property type="entry name" value="ABC_TRANSPORTER_2"/>
    <property type="match status" value="1"/>
</dbReference>
<keyword evidence="4" id="KW-0067">ATP-binding</keyword>
<evidence type="ECO:0000259" key="5">
    <source>
        <dbReference type="PROSITE" id="PS50893"/>
    </source>
</evidence>
<dbReference type="eggNOG" id="COG1124">
    <property type="taxonomic scope" value="Bacteria"/>
</dbReference>
<sequence>MQLEARKICFNYAGSSKWILKDVDLTVKTGERLALVGPSGYGKSTLAKILAGYLQPSAGTVLWDGSPLPKRGYSPVQVIFQHPELSVDPRWKMSKVLTEGWQPDPELLTLMGIEDGWMSRWPAELSGGELQRFCIARVLSKETKCLICDEISTMLDVITQAQIWQLVLRVASANHLGMIVVTHNMALAQKVCDRIIELPELNKAALRSADMP</sequence>
<organism evidence="6 7">
    <name type="scientific">Syntrophobotulus glycolicus (strain DSM 8271 / FlGlyR)</name>
    <dbReference type="NCBI Taxonomy" id="645991"/>
    <lineage>
        <taxon>Bacteria</taxon>
        <taxon>Bacillati</taxon>
        <taxon>Bacillota</taxon>
        <taxon>Clostridia</taxon>
        <taxon>Eubacteriales</taxon>
        <taxon>Desulfitobacteriaceae</taxon>
        <taxon>Syntrophobotulus</taxon>
    </lineage>
</organism>
<keyword evidence="7" id="KW-1185">Reference proteome</keyword>
<dbReference type="Gene3D" id="3.40.50.300">
    <property type="entry name" value="P-loop containing nucleotide triphosphate hydrolases"/>
    <property type="match status" value="1"/>
</dbReference>
<name>F0SVR8_SYNGF</name>
<dbReference type="InterPro" id="IPR003439">
    <property type="entry name" value="ABC_transporter-like_ATP-bd"/>
</dbReference>
<dbReference type="SMART" id="SM00382">
    <property type="entry name" value="AAA"/>
    <property type="match status" value="1"/>
</dbReference>
<comment type="similarity">
    <text evidence="1">Belongs to the ABC transporter superfamily.</text>
</comment>
<accession>F0SVR8</accession>
<dbReference type="InterPro" id="IPR050319">
    <property type="entry name" value="ABC_transp_ATP-bind"/>
</dbReference>
<dbReference type="PANTHER" id="PTHR43776">
    <property type="entry name" value="TRANSPORT ATP-BINDING PROTEIN"/>
    <property type="match status" value="1"/>
</dbReference>